<evidence type="ECO:0000256" key="2">
    <source>
        <dbReference type="ARBA" id="ARBA00008639"/>
    </source>
</evidence>
<comment type="cofactor">
    <cofactor evidence="1">
        <name>pyridoxal 5'-phosphate</name>
        <dbReference type="ChEBI" id="CHEBI:597326"/>
    </cofactor>
</comment>
<evidence type="ECO:0000256" key="4">
    <source>
        <dbReference type="PIRSR" id="PIRSR006278-1"/>
    </source>
</evidence>
<dbReference type="AlphaFoldDB" id="A0A6B0YQB2"/>
<feature type="domain" description="Tryptophan synthase beta chain-like PALP" evidence="6">
    <location>
        <begin position="21"/>
        <end position="326"/>
    </location>
</feature>
<dbReference type="GO" id="GO:1901605">
    <property type="term" value="P:alpha-amino acid metabolic process"/>
    <property type="evidence" value="ECO:0007669"/>
    <property type="project" value="UniProtKB-ARBA"/>
</dbReference>
<dbReference type="InterPro" id="IPR001926">
    <property type="entry name" value="TrpB-like_PALP"/>
</dbReference>
<dbReference type="Gene3D" id="3.40.50.1100">
    <property type="match status" value="2"/>
</dbReference>
<evidence type="ECO:0000259" key="6">
    <source>
        <dbReference type="Pfam" id="PF00291"/>
    </source>
</evidence>
<accession>A0A6B0YQB2</accession>
<reference evidence="7" key="1">
    <citation type="submission" date="2019-09" db="EMBL/GenBank/DDBJ databases">
        <title>Characterisation of the sponge microbiome using genome-centric metagenomics.</title>
        <authorList>
            <person name="Engelberts J.P."/>
            <person name="Robbins S.J."/>
            <person name="De Goeij J.M."/>
            <person name="Aranda M."/>
            <person name="Bell S.C."/>
            <person name="Webster N.S."/>
        </authorList>
    </citation>
    <scope>NUCLEOTIDE SEQUENCE</scope>
    <source>
        <strain evidence="7">SB0664_bin_27</strain>
    </source>
</reference>
<dbReference type="EMBL" id="VXRG01000066">
    <property type="protein sequence ID" value="MXY93294.1"/>
    <property type="molecule type" value="Genomic_DNA"/>
</dbReference>
<evidence type="ECO:0000256" key="1">
    <source>
        <dbReference type="ARBA" id="ARBA00001933"/>
    </source>
</evidence>
<dbReference type="PIRSF" id="PIRSF006278">
    <property type="entry name" value="ACCD_DCysDesulf"/>
    <property type="match status" value="1"/>
</dbReference>
<feature type="modified residue" description="N6-(pyridoxal phosphate)lysine" evidence="5">
    <location>
        <position position="59"/>
    </location>
</feature>
<evidence type="ECO:0000256" key="5">
    <source>
        <dbReference type="PIRSR" id="PIRSR006278-2"/>
    </source>
</evidence>
<dbReference type="GO" id="GO:0019148">
    <property type="term" value="F:D-cysteine desulfhydrase activity"/>
    <property type="evidence" value="ECO:0007669"/>
    <property type="project" value="TreeGrafter"/>
</dbReference>
<feature type="active site" description="Nucleophile" evidence="4">
    <location>
        <position position="86"/>
    </location>
</feature>
<gene>
    <name evidence="7" type="ORF">F4Y42_07590</name>
</gene>
<dbReference type="SUPFAM" id="SSF53686">
    <property type="entry name" value="Tryptophan synthase beta subunit-like PLP-dependent enzymes"/>
    <property type="match status" value="1"/>
</dbReference>
<dbReference type="Pfam" id="PF00291">
    <property type="entry name" value="PALP"/>
    <property type="match status" value="1"/>
</dbReference>
<sequence length="343" mass="36824">MGSALESKLEMAMDNLNRVHLGQVNTPLEHLPRFSAALGGPQVYIKRDDLTGLAFGGNKTRMLEYSLAVAVERGADTVVFGAAVQSNYCRQLAGACAKLGITLYLILRSEREIDKTAITGNNLIQRLLGAHVTVLSDNDRDRQQEAIAAKAEELRAAGHNVYVPRQADTIDLDVIAYAQSALEVVRQSREQGVELQHMYVSAADTTQAGLVLGLKAVGNPMQVKGINPSSKNGNEERMAEMANQAAERLDLDVTLTAADFDNDDSFVGERYGLPTPEGLEALRLLARKEGILTDPVYTSKALAGLVAHIRGGVLPAQEPVVFVHTGGSPAIFGYTDEMVAALA</sequence>
<proteinExistence type="inferred from homology"/>
<organism evidence="7">
    <name type="scientific">Caldilineaceae bacterium SB0664_bin_27</name>
    <dbReference type="NCBI Taxonomy" id="2605260"/>
    <lineage>
        <taxon>Bacteria</taxon>
        <taxon>Bacillati</taxon>
        <taxon>Chloroflexota</taxon>
        <taxon>Caldilineae</taxon>
        <taxon>Caldilineales</taxon>
        <taxon>Caldilineaceae</taxon>
    </lineage>
</organism>
<keyword evidence="3 5" id="KW-0663">Pyridoxal phosphate</keyword>
<comment type="similarity">
    <text evidence="2">Belongs to the ACC deaminase/D-cysteine desulfhydrase family.</text>
</comment>
<dbReference type="InterPro" id="IPR036052">
    <property type="entry name" value="TrpB-like_PALP_sf"/>
</dbReference>
<name>A0A6B0YQB2_9CHLR</name>
<comment type="caution">
    <text evidence="7">The sequence shown here is derived from an EMBL/GenBank/DDBJ whole genome shotgun (WGS) entry which is preliminary data.</text>
</comment>
<dbReference type="InterPro" id="IPR027278">
    <property type="entry name" value="ACCD_DCysDesulf"/>
</dbReference>
<dbReference type="PANTHER" id="PTHR43780">
    <property type="entry name" value="1-AMINOCYCLOPROPANE-1-CARBOXYLATE DEAMINASE-RELATED"/>
    <property type="match status" value="1"/>
</dbReference>
<protein>
    <submittedName>
        <fullName evidence="7">D-cysteine desulfhydrase family protein</fullName>
    </submittedName>
</protein>
<evidence type="ECO:0000313" key="7">
    <source>
        <dbReference type="EMBL" id="MXY93294.1"/>
    </source>
</evidence>
<evidence type="ECO:0000256" key="3">
    <source>
        <dbReference type="ARBA" id="ARBA00022898"/>
    </source>
</evidence>
<dbReference type="PANTHER" id="PTHR43780:SF2">
    <property type="entry name" value="1-AMINOCYCLOPROPANE-1-CARBOXYLATE DEAMINASE-RELATED"/>
    <property type="match status" value="1"/>
</dbReference>